<evidence type="ECO:0000313" key="2">
    <source>
        <dbReference type="Proteomes" id="UP000228781"/>
    </source>
</evidence>
<proteinExistence type="predicted"/>
<accession>A0A2M8EK20</accession>
<dbReference type="EMBL" id="PFSK01000010">
    <property type="protein sequence ID" value="PJC23091.1"/>
    <property type="molecule type" value="Genomic_DNA"/>
</dbReference>
<sequence length="162" mass="18591">MRDVRLHEQVAFLAFSLLAGCSCGSVKVQLADRFDDEHRGTDLFLIKETNGRRKRLRIDLTEGHREVIAKKFKRNLQLAKHRRGYWVWVVPVLREEVITAGTDPCFSKTWDRVVSAVYEPVAFTPQDLCPEHGEGCSLVEKLFTIGRGLIMSLPKDYQALFE</sequence>
<protein>
    <submittedName>
        <fullName evidence="1">Uncharacterized protein</fullName>
    </submittedName>
</protein>
<reference evidence="2" key="1">
    <citation type="submission" date="2017-09" db="EMBL/GenBank/DDBJ databases">
        <title>Depth-based differentiation of microbial function through sediment-hosted aquifers and enrichment of novel symbionts in the deep terrestrial subsurface.</title>
        <authorList>
            <person name="Probst A.J."/>
            <person name="Ladd B."/>
            <person name="Jarett J.K."/>
            <person name="Geller-Mcgrath D.E."/>
            <person name="Sieber C.M.K."/>
            <person name="Emerson J.B."/>
            <person name="Anantharaman K."/>
            <person name="Thomas B.C."/>
            <person name="Malmstrom R."/>
            <person name="Stieglmeier M."/>
            <person name="Klingl A."/>
            <person name="Woyke T."/>
            <person name="Ryan C.M."/>
            <person name="Banfield J.F."/>
        </authorList>
    </citation>
    <scope>NUCLEOTIDE SEQUENCE [LARGE SCALE GENOMIC DNA]</scope>
</reference>
<gene>
    <name evidence="1" type="ORF">CO059_00590</name>
</gene>
<dbReference type="AlphaFoldDB" id="A0A2M8EK20"/>
<organism evidence="1 2">
    <name type="scientific">candidate division WWE3 bacterium CG_4_9_14_0_2_um_filter_48_10</name>
    <dbReference type="NCBI Taxonomy" id="1975078"/>
    <lineage>
        <taxon>Bacteria</taxon>
        <taxon>Katanobacteria</taxon>
    </lineage>
</organism>
<name>A0A2M8EK20_UNCKA</name>
<dbReference type="Proteomes" id="UP000228781">
    <property type="component" value="Unassembled WGS sequence"/>
</dbReference>
<comment type="caution">
    <text evidence="1">The sequence shown here is derived from an EMBL/GenBank/DDBJ whole genome shotgun (WGS) entry which is preliminary data.</text>
</comment>
<evidence type="ECO:0000313" key="1">
    <source>
        <dbReference type="EMBL" id="PJC23091.1"/>
    </source>
</evidence>
<dbReference type="PROSITE" id="PS51257">
    <property type="entry name" value="PROKAR_LIPOPROTEIN"/>
    <property type="match status" value="1"/>
</dbReference>